<name>A0ACA9MGC6_9GLOM</name>
<reference evidence="1" key="1">
    <citation type="submission" date="2021-06" db="EMBL/GenBank/DDBJ databases">
        <authorList>
            <person name="Kallberg Y."/>
            <person name="Tangrot J."/>
            <person name="Rosling A."/>
        </authorList>
    </citation>
    <scope>NUCLEOTIDE SEQUENCE</scope>
    <source>
        <strain evidence="1">MA461A</strain>
    </source>
</reference>
<dbReference type="Proteomes" id="UP000789920">
    <property type="component" value="Unassembled WGS sequence"/>
</dbReference>
<evidence type="ECO:0000313" key="2">
    <source>
        <dbReference type="Proteomes" id="UP000789920"/>
    </source>
</evidence>
<organism evidence="1 2">
    <name type="scientific">Racocetra persica</name>
    <dbReference type="NCBI Taxonomy" id="160502"/>
    <lineage>
        <taxon>Eukaryota</taxon>
        <taxon>Fungi</taxon>
        <taxon>Fungi incertae sedis</taxon>
        <taxon>Mucoromycota</taxon>
        <taxon>Glomeromycotina</taxon>
        <taxon>Glomeromycetes</taxon>
        <taxon>Diversisporales</taxon>
        <taxon>Gigasporaceae</taxon>
        <taxon>Racocetra</taxon>
    </lineage>
</organism>
<accession>A0ACA9MGC6</accession>
<evidence type="ECO:0000313" key="1">
    <source>
        <dbReference type="EMBL" id="CAG8590910.1"/>
    </source>
</evidence>
<protein>
    <submittedName>
        <fullName evidence="1">11076_t:CDS:1</fullName>
    </submittedName>
</protein>
<gene>
    <name evidence="1" type="ORF">RPERSI_LOCUS5531</name>
</gene>
<comment type="caution">
    <text evidence="1">The sequence shown here is derived from an EMBL/GenBank/DDBJ whole genome shotgun (WGS) entry which is preliminary data.</text>
</comment>
<proteinExistence type="predicted"/>
<sequence>MEPFQVTTPILKLLLRLQKYIKESSIKSPRITDSTIEFLDRQGDQVPINLAPEINDDLLETRMPLFIEDLHRIGDPAKELCKVEERLAMHNWDEEVKREMKDRFTYRSYKNALRITHRVYNLYYICGTHNLLTTCHLSANILLEMNIGNFNILLEEARLGSQKEIEQLLALD</sequence>
<dbReference type="EMBL" id="CAJVQC010008309">
    <property type="protein sequence ID" value="CAG8590910.1"/>
    <property type="molecule type" value="Genomic_DNA"/>
</dbReference>
<keyword evidence="2" id="KW-1185">Reference proteome</keyword>